<dbReference type="GO" id="GO:0005634">
    <property type="term" value="C:nucleus"/>
    <property type="evidence" value="ECO:0007669"/>
    <property type="project" value="TreeGrafter"/>
</dbReference>
<gene>
    <name evidence="14" type="ORF">KP509_24G027300</name>
</gene>
<feature type="region of interest" description="Disordered" evidence="13">
    <location>
        <begin position="1"/>
        <end position="24"/>
    </location>
</feature>
<dbReference type="Proteomes" id="UP000825935">
    <property type="component" value="Chromosome 24"/>
</dbReference>
<dbReference type="GO" id="GO:0000049">
    <property type="term" value="F:tRNA binding"/>
    <property type="evidence" value="ECO:0007669"/>
    <property type="project" value="UniProtKB-UniRule"/>
</dbReference>
<comment type="catalytic activity">
    <reaction evidence="10 12">
        <text>guanosine(26) in tRNA + 2 S-adenosyl-L-methionine = N(2)-dimethylguanosine(26) in tRNA + 2 S-adenosyl-L-homocysteine + 2 H(+)</text>
        <dbReference type="Rhea" id="RHEA:43140"/>
        <dbReference type="Rhea" id="RHEA-COMP:10359"/>
        <dbReference type="Rhea" id="RHEA-COMP:10360"/>
        <dbReference type="ChEBI" id="CHEBI:15378"/>
        <dbReference type="ChEBI" id="CHEBI:57856"/>
        <dbReference type="ChEBI" id="CHEBI:59789"/>
        <dbReference type="ChEBI" id="CHEBI:74269"/>
        <dbReference type="ChEBI" id="CHEBI:74513"/>
        <dbReference type="EC" id="2.1.1.216"/>
    </reaction>
</comment>
<keyword evidence="15" id="KW-1185">Reference proteome</keyword>
<reference evidence="14" key="1">
    <citation type="submission" date="2021-08" db="EMBL/GenBank/DDBJ databases">
        <title>WGS assembly of Ceratopteris richardii.</title>
        <authorList>
            <person name="Marchant D.B."/>
            <person name="Chen G."/>
            <person name="Jenkins J."/>
            <person name="Shu S."/>
            <person name="Leebens-Mack J."/>
            <person name="Grimwood J."/>
            <person name="Schmutz J."/>
            <person name="Soltis P."/>
            <person name="Soltis D."/>
            <person name="Chen Z.-H."/>
        </authorList>
    </citation>
    <scope>NUCLEOTIDE SEQUENCE</scope>
    <source>
        <strain evidence="14">Whitten #5841</strain>
        <tissue evidence="14">Leaf</tissue>
    </source>
</reference>
<accession>A0A8T2RTH3</accession>
<keyword evidence="7" id="KW-0862">Zinc</keyword>
<comment type="similarity">
    <text evidence="12">Belongs to the class I-like SAM-binding methyltransferase superfamily. Trm1 family.</text>
</comment>
<sequence>MEEESAQHMRAKGSKQSKGKVDYSSTNVDDYSILKEGQAEILLRGNDVFYNKAQIVNRDLSIAVVRAFLSVREEETKSGKNKKKNDLQKPVDSEKESVELTDGDTPSEPTNSKMEDVKSDAMPPPKPLRVLEALAASGLRALRYAKEIDRVGSVVALDNDEVAVESCKRNIKLNGSVAAAKVQPVHADARVYMLTHEKQFDVVDVDPYGSPSVFLDSAVQTVADGGLLMCTATDMAVLCGNNGEVCYTKYGAYPLRGKYCHEMALRILLASIESHANRYKRYIVPVLSVSVDFYIRVFVRIFTSPKTVKASASKLSYLYQCVGCDAFHLQPVGRIVCKNDNPRYLPGAGPVILPECKHCGKRFNMGGPIWSEPIHDPDWIALILKEMKSCRKSYPAFEKVHGVVTAISEELLDVPLYLSLHSLCSTLKCTSPSASIFRYAIANAGYDVSSSHASPLGLKTNAPMDVIWDIMRCWVKTHPVKAQPADLPGSIILSQEPVLQANFSKVNAALSKARAKGIPRFVPNPEEFWGPKPRAGRQLSSKHFHSHGFVAAVQNGASHAIQQNMPLAKEGEAAVEEVTTELEKGVAEVEPETKRQKVDS</sequence>
<keyword evidence="4 12" id="KW-0949">S-adenosyl-L-methionine</keyword>
<dbReference type="Gene3D" id="3.40.50.150">
    <property type="entry name" value="Vaccinia Virus protein VP39"/>
    <property type="match status" value="1"/>
</dbReference>
<comment type="function">
    <text evidence="11">Dimethylates a single guanine residue at position 26 of most tRNAs using S-adenosyl-L-methionine as donor of the methyl groups.</text>
</comment>
<keyword evidence="6" id="KW-0479">Metal-binding</keyword>
<keyword evidence="3 12" id="KW-0808">Transferase</keyword>
<dbReference type="InterPro" id="IPR029063">
    <property type="entry name" value="SAM-dependent_MTases_sf"/>
</dbReference>
<dbReference type="InterPro" id="IPR002905">
    <property type="entry name" value="Trm1"/>
</dbReference>
<evidence type="ECO:0000256" key="12">
    <source>
        <dbReference type="PROSITE-ProRule" id="PRU00958"/>
    </source>
</evidence>
<name>A0A8T2RTH3_CERRI</name>
<dbReference type="GO" id="GO:0046872">
    <property type="term" value="F:metal ion binding"/>
    <property type="evidence" value="ECO:0007669"/>
    <property type="project" value="UniProtKB-KW"/>
</dbReference>
<protein>
    <recommendedName>
        <fullName evidence="9 12">tRNA (guanine(26)-N(2))-dimethyltransferase</fullName>
        <ecNumber evidence="9 12">2.1.1.216</ecNumber>
    </recommendedName>
</protein>
<proteinExistence type="inferred from homology"/>
<dbReference type="InterPro" id="IPR042296">
    <property type="entry name" value="tRNA_met_Trm1_C"/>
</dbReference>
<comment type="caution">
    <text evidence="14">The sequence shown here is derived from an EMBL/GenBank/DDBJ whole genome shotgun (WGS) entry which is preliminary data.</text>
</comment>
<dbReference type="GO" id="GO:0160104">
    <property type="term" value="F:tRNA (guanine(26)-N2)-dimethyltransferase activity"/>
    <property type="evidence" value="ECO:0007669"/>
    <property type="project" value="UniProtKB-UniRule"/>
</dbReference>
<dbReference type="FunFam" id="3.40.50.150:FF:000114">
    <property type="entry name" value="tRNA (guanine(26)-N(2))-dimethyltransferase"/>
    <property type="match status" value="1"/>
</dbReference>
<dbReference type="PANTHER" id="PTHR10631:SF3">
    <property type="entry name" value="TRNA (GUANINE(26)-N(2))-DIMETHYLTRANSFERASE"/>
    <property type="match status" value="1"/>
</dbReference>
<evidence type="ECO:0000256" key="6">
    <source>
        <dbReference type="ARBA" id="ARBA00022723"/>
    </source>
</evidence>
<evidence type="ECO:0000256" key="7">
    <source>
        <dbReference type="ARBA" id="ARBA00022833"/>
    </source>
</evidence>
<evidence type="ECO:0000256" key="5">
    <source>
        <dbReference type="ARBA" id="ARBA00022694"/>
    </source>
</evidence>
<dbReference type="PROSITE" id="PS51626">
    <property type="entry name" value="SAM_MT_TRM1"/>
    <property type="match status" value="1"/>
</dbReference>
<dbReference type="SUPFAM" id="SSF53335">
    <property type="entry name" value="S-adenosyl-L-methionine-dependent methyltransferases"/>
    <property type="match status" value="1"/>
</dbReference>
<evidence type="ECO:0000256" key="3">
    <source>
        <dbReference type="ARBA" id="ARBA00022679"/>
    </source>
</evidence>
<evidence type="ECO:0000256" key="9">
    <source>
        <dbReference type="ARBA" id="ARBA00039099"/>
    </source>
</evidence>
<dbReference type="AlphaFoldDB" id="A0A8T2RTH3"/>
<dbReference type="EC" id="2.1.1.216" evidence="9 12"/>
<dbReference type="EMBL" id="CM035429">
    <property type="protein sequence ID" value="KAH7299756.1"/>
    <property type="molecule type" value="Genomic_DNA"/>
</dbReference>
<dbReference type="GO" id="GO:0002940">
    <property type="term" value="P:tRNA N2-guanine methylation"/>
    <property type="evidence" value="ECO:0007669"/>
    <property type="project" value="TreeGrafter"/>
</dbReference>
<dbReference type="NCBIfam" id="TIGR00308">
    <property type="entry name" value="TRM1"/>
    <property type="match status" value="1"/>
</dbReference>
<feature type="compositionally biased region" description="Basic residues" evidence="13">
    <location>
        <begin position="9"/>
        <end position="18"/>
    </location>
</feature>
<evidence type="ECO:0000256" key="1">
    <source>
        <dbReference type="ARBA" id="ARBA00022555"/>
    </source>
</evidence>
<dbReference type="Gene3D" id="3.30.56.70">
    <property type="entry name" value="N2,N2-dimethylguanosine tRNA methyltransferase, C-terminal domain"/>
    <property type="match status" value="1"/>
</dbReference>
<feature type="region of interest" description="Disordered" evidence="13">
    <location>
        <begin position="74"/>
        <end position="125"/>
    </location>
</feature>
<evidence type="ECO:0000256" key="8">
    <source>
        <dbReference type="ARBA" id="ARBA00022884"/>
    </source>
</evidence>
<keyword evidence="1 12" id="KW-0820">tRNA-binding</keyword>
<dbReference type="FunFam" id="3.30.56.70:FF:000001">
    <property type="entry name" value="tRNA (guanine(26)-N(2))-dimethyltransferase"/>
    <property type="match status" value="1"/>
</dbReference>
<keyword evidence="2 12" id="KW-0489">Methyltransferase</keyword>
<keyword evidence="5 12" id="KW-0819">tRNA processing</keyword>
<evidence type="ECO:0000313" key="15">
    <source>
        <dbReference type="Proteomes" id="UP000825935"/>
    </source>
</evidence>
<feature type="compositionally biased region" description="Basic and acidic residues" evidence="13">
    <location>
        <begin position="74"/>
        <end position="98"/>
    </location>
</feature>
<organism evidence="14 15">
    <name type="scientific">Ceratopteris richardii</name>
    <name type="common">Triangle waterfern</name>
    <dbReference type="NCBI Taxonomy" id="49495"/>
    <lineage>
        <taxon>Eukaryota</taxon>
        <taxon>Viridiplantae</taxon>
        <taxon>Streptophyta</taxon>
        <taxon>Embryophyta</taxon>
        <taxon>Tracheophyta</taxon>
        <taxon>Polypodiopsida</taxon>
        <taxon>Polypodiidae</taxon>
        <taxon>Polypodiales</taxon>
        <taxon>Pteridineae</taxon>
        <taxon>Pteridaceae</taxon>
        <taxon>Parkerioideae</taxon>
        <taxon>Ceratopteris</taxon>
    </lineage>
</organism>
<evidence type="ECO:0000256" key="4">
    <source>
        <dbReference type="ARBA" id="ARBA00022691"/>
    </source>
</evidence>
<dbReference type="PANTHER" id="PTHR10631">
    <property type="entry name" value="N 2 ,N 2 -DIMETHYLGUANOSINE TRNA METHYLTRANSFERASE"/>
    <property type="match status" value="1"/>
</dbReference>
<evidence type="ECO:0000256" key="11">
    <source>
        <dbReference type="ARBA" id="ARBA00053297"/>
    </source>
</evidence>
<evidence type="ECO:0000256" key="13">
    <source>
        <dbReference type="SAM" id="MobiDB-lite"/>
    </source>
</evidence>
<feature type="region of interest" description="Disordered" evidence="13">
    <location>
        <begin position="572"/>
        <end position="600"/>
    </location>
</feature>
<dbReference type="CDD" id="cd02440">
    <property type="entry name" value="AdoMet_MTases"/>
    <property type="match status" value="1"/>
</dbReference>
<evidence type="ECO:0000256" key="2">
    <source>
        <dbReference type="ARBA" id="ARBA00022603"/>
    </source>
</evidence>
<dbReference type="Pfam" id="PF02005">
    <property type="entry name" value="TRM"/>
    <property type="match status" value="1"/>
</dbReference>
<dbReference type="OMA" id="PNPTPYW"/>
<feature type="compositionally biased region" description="Basic and acidic residues" evidence="13">
    <location>
        <begin position="581"/>
        <end position="600"/>
    </location>
</feature>
<dbReference type="OrthoDB" id="6349953at2759"/>
<keyword evidence="8 12" id="KW-0694">RNA-binding</keyword>
<evidence type="ECO:0000313" key="14">
    <source>
        <dbReference type="EMBL" id="KAH7299756.1"/>
    </source>
</evidence>
<evidence type="ECO:0000256" key="10">
    <source>
        <dbReference type="ARBA" id="ARBA00051897"/>
    </source>
</evidence>